<evidence type="ECO:0000256" key="1">
    <source>
        <dbReference type="ARBA" id="ARBA00022714"/>
    </source>
</evidence>
<dbReference type="Gene3D" id="3.40.5.90">
    <property type="entry name" value="CDGSH iron-sulfur domain, mitoNEET-type"/>
    <property type="match status" value="1"/>
</dbReference>
<dbReference type="EMBL" id="CP065989">
    <property type="protein sequence ID" value="QQB16061.1"/>
    <property type="molecule type" value="Genomic_DNA"/>
</dbReference>
<keyword evidence="2" id="KW-0479">Metal-binding</keyword>
<feature type="domain" description="Iron-binding zinc finger CDGSH type" evidence="6">
    <location>
        <begin position="23"/>
        <end position="69"/>
    </location>
</feature>
<evidence type="ECO:0000313" key="7">
    <source>
        <dbReference type="EMBL" id="QQB16061.1"/>
    </source>
</evidence>
<dbReference type="SMART" id="SM00704">
    <property type="entry name" value="ZnF_CDGSH"/>
    <property type="match status" value="1"/>
</dbReference>
<protein>
    <submittedName>
        <fullName evidence="7">CDGSH iron-sulfur domain-containing protein</fullName>
    </submittedName>
</protein>
<feature type="compositionally biased region" description="Basic and acidic residues" evidence="5">
    <location>
        <begin position="72"/>
        <end position="81"/>
    </location>
</feature>
<dbReference type="AlphaFoldDB" id="A0A7T4A2D9"/>
<evidence type="ECO:0000256" key="4">
    <source>
        <dbReference type="ARBA" id="ARBA00023014"/>
    </source>
</evidence>
<sequence>MTPGSEGSTPPTAIKVVDDGPLQVKGTFQVTDGGGGIYEVQHRAVFLCRCGHSAAKPFCDGSHKRHGFTDAGRAEDHGEKD</sequence>
<evidence type="ECO:0000313" key="8">
    <source>
        <dbReference type="Proteomes" id="UP000595374"/>
    </source>
</evidence>
<evidence type="ECO:0000256" key="2">
    <source>
        <dbReference type="ARBA" id="ARBA00022723"/>
    </source>
</evidence>
<reference evidence="7 8" key="1">
    <citation type="submission" date="2020-12" db="EMBL/GenBank/DDBJ databases">
        <title>FDA dAtabase for Regulatory Grade micrObial Sequences (FDA-ARGOS): Supporting development and validation of Infectious Disease Dx tests.</title>
        <authorList>
            <person name="Sproer C."/>
            <person name="Gronow S."/>
            <person name="Severitt S."/>
            <person name="Schroder I."/>
            <person name="Tallon L."/>
            <person name="Sadzewicz L."/>
            <person name="Zhao X."/>
            <person name="Boylan J."/>
            <person name="Ott S."/>
            <person name="Bowen H."/>
            <person name="Vavikolanu K."/>
            <person name="Mehta A."/>
            <person name="Aluvathingal J."/>
            <person name="Nadendla S."/>
            <person name="Lowell S."/>
            <person name="Myers T."/>
            <person name="Yan Y."/>
            <person name="Sichtig H."/>
        </authorList>
    </citation>
    <scope>NUCLEOTIDE SEQUENCE [LARGE SCALE GENOMIC DNA]</scope>
    <source>
        <strain evidence="7 8">FDAARGOS_990</strain>
    </source>
</reference>
<dbReference type="InterPro" id="IPR018967">
    <property type="entry name" value="FeS-contain_CDGSH-typ"/>
</dbReference>
<dbReference type="GO" id="GO:0051537">
    <property type="term" value="F:2 iron, 2 sulfur cluster binding"/>
    <property type="evidence" value="ECO:0007669"/>
    <property type="project" value="UniProtKB-KW"/>
</dbReference>
<proteinExistence type="predicted"/>
<dbReference type="Proteomes" id="UP000595374">
    <property type="component" value="Chromosome"/>
</dbReference>
<dbReference type="Pfam" id="PF09360">
    <property type="entry name" value="zf-CDGSH"/>
    <property type="match status" value="1"/>
</dbReference>
<accession>A0A7T4A2D9</accession>
<keyword evidence="3" id="KW-0408">Iron</keyword>
<gene>
    <name evidence="7" type="ORF">I6H47_08235</name>
</gene>
<organism evidence="7 8">
    <name type="scientific">Brevibacterium casei</name>
    <dbReference type="NCBI Taxonomy" id="33889"/>
    <lineage>
        <taxon>Bacteria</taxon>
        <taxon>Bacillati</taxon>
        <taxon>Actinomycetota</taxon>
        <taxon>Actinomycetes</taxon>
        <taxon>Micrococcales</taxon>
        <taxon>Brevibacteriaceae</taxon>
        <taxon>Brevibacterium</taxon>
    </lineage>
</organism>
<feature type="region of interest" description="Disordered" evidence="5">
    <location>
        <begin position="60"/>
        <end position="81"/>
    </location>
</feature>
<dbReference type="InterPro" id="IPR042216">
    <property type="entry name" value="MitoNEET_CISD"/>
</dbReference>
<name>A0A7T4A2D9_9MICO</name>
<dbReference type="GO" id="GO:0005737">
    <property type="term" value="C:cytoplasm"/>
    <property type="evidence" value="ECO:0007669"/>
    <property type="project" value="UniProtKB-ARBA"/>
</dbReference>
<evidence type="ECO:0000259" key="6">
    <source>
        <dbReference type="SMART" id="SM00704"/>
    </source>
</evidence>
<evidence type="ECO:0000256" key="5">
    <source>
        <dbReference type="SAM" id="MobiDB-lite"/>
    </source>
</evidence>
<keyword evidence="1" id="KW-0001">2Fe-2S</keyword>
<evidence type="ECO:0000256" key="3">
    <source>
        <dbReference type="ARBA" id="ARBA00023004"/>
    </source>
</evidence>
<keyword evidence="4" id="KW-0411">Iron-sulfur</keyword>
<dbReference type="GO" id="GO:0046872">
    <property type="term" value="F:metal ion binding"/>
    <property type="evidence" value="ECO:0007669"/>
    <property type="project" value="UniProtKB-KW"/>
</dbReference>